<keyword evidence="6 8" id="KW-0326">Glycosidase</keyword>
<dbReference type="GO" id="GO:0000272">
    <property type="term" value="P:polysaccharide catabolic process"/>
    <property type="evidence" value="ECO:0007669"/>
    <property type="project" value="UniProtKB-KW"/>
</dbReference>
<dbReference type="PROSITE" id="PS01095">
    <property type="entry name" value="GH18_1"/>
    <property type="match status" value="1"/>
</dbReference>
<evidence type="ECO:0000256" key="3">
    <source>
        <dbReference type="ARBA" id="ARBA00022801"/>
    </source>
</evidence>
<proteinExistence type="inferred from homology"/>
<dbReference type="AlphaFoldDB" id="A0A5N5CTZ0"/>
<dbReference type="GO" id="GO:0006032">
    <property type="term" value="P:chitin catabolic process"/>
    <property type="evidence" value="ECO:0007669"/>
    <property type="project" value="UniProtKB-KW"/>
</dbReference>
<evidence type="ECO:0000256" key="6">
    <source>
        <dbReference type="ARBA" id="ARBA00023295"/>
    </source>
</evidence>
<evidence type="ECO:0000256" key="8">
    <source>
        <dbReference type="RuleBase" id="RU000489"/>
    </source>
</evidence>
<dbReference type="EC" id="3.2.1.14" evidence="2"/>
<dbReference type="InterPro" id="IPR001579">
    <property type="entry name" value="Glyco_hydro_18_chit_AS"/>
</dbReference>
<dbReference type="InterPro" id="IPR001223">
    <property type="entry name" value="Glyco_hydro18_cat"/>
</dbReference>
<dbReference type="PROSITE" id="PS51910">
    <property type="entry name" value="GH18_2"/>
    <property type="match status" value="1"/>
</dbReference>
<accession>A0A5N5CTZ0</accession>
<comment type="catalytic activity">
    <reaction evidence="1">
        <text>Random endo-hydrolysis of N-acetyl-beta-D-glucosaminide (1-&gt;4)-beta-linkages in chitin and chitodextrins.</text>
        <dbReference type="EC" id="3.2.1.14"/>
    </reaction>
</comment>
<dbReference type="Proteomes" id="UP000325902">
    <property type="component" value="Unassembled WGS sequence"/>
</dbReference>
<dbReference type="GO" id="GO:0005576">
    <property type="term" value="C:extracellular region"/>
    <property type="evidence" value="ECO:0007669"/>
    <property type="project" value="TreeGrafter"/>
</dbReference>
<dbReference type="EMBL" id="VCHE01000268">
    <property type="protein sequence ID" value="KAB2568805.1"/>
    <property type="molecule type" value="Genomic_DNA"/>
</dbReference>
<comment type="caution">
    <text evidence="11">The sequence shown here is derived from an EMBL/GenBank/DDBJ whole genome shotgun (WGS) entry which is preliminary data.</text>
</comment>
<dbReference type="InterPro" id="IPR017853">
    <property type="entry name" value="GH"/>
</dbReference>
<evidence type="ECO:0000313" key="11">
    <source>
        <dbReference type="EMBL" id="KAB2568805.1"/>
    </source>
</evidence>
<dbReference type="InterPro" id="IPR050314">
    <property type="entry name" value="Glycosyl_Hydrlase_18"/>
</dbReference>
<evidence type="ECO:0000256" key="7">
    <source>
        <dbReference type="ARBA" id="ARBA00023326"/>
    </source>
</evidence>
<keyword evidence="4" id="KW-0146">Chitin degradation</keyword>
<sequence length="253" mass="27319">MTPAIAPSDCSIPAPMRPVPAEQRPFVHGAYYPSWKIYRKQPPSCMDLDIITHVYYAFIRVREDGTIYHLDEHADLHHPIPPGPPGCLPALTHLRATSHPHLKLLLSLGGGSGSAPFPTLASSPTARTTLATSLAAFVRLHALDGVDLDWEHPASPADGKHFLALLRALRDALPAPRYVLSAALPAGEWCLRNIPLGDVAEVLDAVNLMAYDFAGSWTAGRAGHHARLFAGSEPYDAYAKRSGDGAVEYVLSK</sequence>
<organism evidence="11 12">
    <name type="scientific">Lasiodiplodia theobromae</name>
    <dbReference type="NCBI Taxonomy" id="45133"/>
    <lineage>
        <taxon>Eukaryota</taxon>
        <taxon>Fungi</taxon>
        <taxon>Dikarya</taxon>
        <taxon>Ascomycota</taxon>
        <taxon>Pezizomycotina</taxon>
        <taxon>Dothideomycetes</taxon>
        <taxon>Dothideomycetes incertae sedis</taxon>
        <taxon>Botryosphaeriales</taxon>
        <taxon>Botryosphaeriaceae</taxon>
        <taxon>Lasiodiplodia</taxon>
    </lineage>
</organism>
<dbReference type="SMART" id="SM00636">
    <property type="entry name" value="Glyco_18"/>
    <property type="match status" value="1"/>
</dbReference>
<dbReference type="OrthoDB" id="76388at2759"/>
<dbReference type="SUPFAM" id="SSF51445">
    <property type="entry name" value="(Trans)glycosidases"/>
    <property type="match status" value="1"/>
</dbReference>
<evidence type="ECO:0000256" key="4">
    <source>
        <dbReference type="ARBA" id="ARBA00023024"/>
    </source>
</evidence>
<feature type="non-terminal residue" evidence="11">
    <location>
        <position position="253"/>
    </location>
</feature>
<evidence type="ECO:0000256" key="1">
    <source>
        <dbReference type="ARBA" id="ARBA00000822"/>
    </source>
</evidence>
<evidence type="ECO:0000256" key="5">
    <source>
        <dbReference type="ARBA" id="ARBA00023277"/>
    </source>
</evidence>
<feature type="domain" description="GH18" evidence="10">
    <location>
        <begin position="26"/>
        <end position="253"/>
    </location>
</feature>
<evidence type="ECO:0000313" key="12">
    <source>
        <dbReference type="Proteomes" id="UP000325902"/>
    </source>
</evidence>
<protein>
    <recommendedName>
        <fullName evidence="2">chitinase</fullName>
        <ecNumber evidence="2">3.2.1.14</ecNumber>
    </recommendedName>
</protein>
<gene>
    <name evidence="11" type="primary">chit1</name>
    <name evidence="11" type="ORF">DBV05_g12512</name>
</gene>
<dbReference type="Gene3D" id="3.20.20.80">
    <property type="entry name" value="Glycosidases"/>
    <property type="match status" value="1"/>
</dbReference>
<dbReference type="PANTHER" id="PTHR11177">
    <property type="entry name" value="CHITINASE"/>
    <property type="match status" value="1"/>
</dbReference>
<keyword evidence="5" id="KW-0119">Carbohydrate metabolism</keyword>
<keyword evidence="12" id="KW-1185">Reference proteome</keyword>
<dbReference type="InterPro" id="IPR011583">
    <property type="entry name" value="Chitinase_II/V-like_cat"/>
</dbReference>
<keyword evidence="7" id="KW-0624">Polysaccharide degradation</keyword>
<evidence type="ECO:0000256" key="9">
    <source>
        <dbReference type="RuleBase" id="RU004453"/>
    </source>
</evidence>
<dbReference type="Pfam" id="PF00704">
    <property type="entry name" value="Glyco_hydro_18"/>
    <property type="match status" value="1"/>
</dbReference>
<comment type="similarity">
    <text evidence="9">Belongs to the glycosyl hydrolase 18 family.</text>
</comment>
<reference evidence="11 12" key="1">
    <citation type="journal article" date="2019" name="Sci. Rep.">
        <title>A multi-omics analysis of the grapevine pathogen Lasiodiplodia theobromae reveals that temperature affects the expression of virulence- and pathogenicity-related genes.</title>
        <authorList>
            <person name="Felix C."/>
            <person name="Meneses R."/>
            <person name="Goncalves M.F.M."/>
            <person name="Tilleman L."/>
            <person name="Duarte A.S."/>
            <person name="Jorrin-Novo J.V."/>
            <person name="Van de Peer Y."/>
            <person name="Deforce D."/>
            <person name="Van Nieuwerburgh F."/>
            <person name="Esteves A.C."/>
            <person name="Alves A."/>
        </authorList>
    </citation>
    <scope>NUCLEOTIDE SEQUENCE [LARGE SCALE GENOMIC DNA]</scope>
    <source>
        <strain evidence="11 12">LA-SOL3</strain>
    </source>
</reference>
<dbReference type="GO" id="GO:0008843">
    <property type="term" value="F:endochitinase activity"/>
    <property type="evidence" value="ECO:0007669"/>
    <property type="project" value="UniProtKB-EC"/>
</dbReference>
<keyword evidence="3 8" id="KW-0378">Hydrolase</keyword>
<dbReference type="PANTHER" id="PTHR11177:SF228">
    <property type="entry name" value="CHITINASE"/>
    <property type="match status" value="1"/>
</dbReference>
<name>A0A5N5CTZ0_9PEZI</name>
<dbReference type="GO" id="GO:0008061">
    <property type="term" value="F:chitin binding"/>
    <property type="evidence" value="ECO:0007669"/>
    <property type="project" value="InterPro"/>
</dbReference>
<evidence type="ECO:0000259" key="10">
    <source>
        <dbReference type="PROSITE" id="PS51910"/>
    </source>
</evidence>
<evidence type="ECO:0000256" key="2">
    <source>
        <dbReference type="ARBA" id="ARBA00012729"/>
    </source>
</evidence>